<evidence type="ECO:0000313" key="6">
    <source>
        <dbReference type="Proteomes" id="UP001251870"/>
    </source>
</evidence>
<accession>A0ABU2DQY2</accession>
<reference evidence="5 6" key="1">
    <citation type="submission" date="2023-09" db="EMBL/GenBank/DDBJ databases">
        <title>Description of three actinobacteria isolated from air of manufacturing shop in a pharmaceutical factory.</title>
        <authorList>
            <person name="Zhang D.-F."/>
        </authorList>
    </citation>
    <scope>NUCLEOTIDE SEQUENCE [LARGE SCALE GENOMIC DNA]</scope>
    <source>
        <strain evidence="5 6">LY-0111</strain>
    </source>
</reference>
<gene>
    <name evidence="5" type="ORF">RIL96_04910</name>
</gene>
<protein>
    <submittedName>
        <fullName evidence="5">Aminobutyraldehyde dehydrogenase</fullName>
        <ecNumber evidence="5">1.2.1.19</ecNumber>
    </submittedName>
</protein>
<dbReference type="CDD" id="cd07092">
    <property type="entry name" value="ALDH_ABALDH-YdcW"/>
    <property type="match status" value="1"/>
</dbReference>
<dbReference type="PANTHER" id="PTHR11699">
    <property type="entry name" value="ALDEHYDE DEHYDROGENASE-RELATED"/>
    <property type="match status" value="1"/>
</dbReference>
<dbReference type="InterPro" id="IPR016162">
    <property type="entry name" value="Ald_DH_N"/>
</dbReference>
<feature type="domain" description="Aldehyde dehydrogenase" evidence="4">
    <location>
        <begin position="19"/>
        <end position="471"/>
    </location>
</feature>
<dbReference type="EC" id="1.2.1.19" evidence="5"/>
<proteinExistence type="inferred from homology"/>
<keyword evidence="1 3" id="KW-0560">Oxidoreductase</keyword>
<evidence type="ECO:0000256" key="2">
    <source>
        <dbReference type="PROSITE-ProRule" id="PRU10007"/>
    </source>
</evidence>
<dbReference type="Proteomes" id="UP001251870">
    <property type="component" value="Unassembled WGS sequence"/>
</dbReference>
<dbReference type="InterPro" id="IPR015590">
    <property type="entry name" value="Aldehyde_DH_dom"/>
</dbReference>
<dbReference type="SUPFAM" id="SSF53720">
    <property type="entry name" value="ALDH-like"/>
    <property type="match status" value="1"/>
</dbReference>
<dbReference type="InterPro" id="IPR015657">
    <property type="entry name" value="Aminobutyraldehyde_DH"/>
</dbReference>
<dbReference type="InterPro" id="IPR016163">
    <property type="entry name" value="Ald_DH_C"/>
</dbReference>
<keyword evidence="6" id="KW-1185">Reference proteome</keyword>
<dbReference type="Pfam" id="PF00171">
    <property type="entry name" value="Aldedh"/>
    <property type="match status" value="1"/>
</dbReference>
<comment type="caution">
    <text evidence="5">The sequence shown here is derived from an EMBL/GenBank/DDBJ whole genome shotgun (WGS) entry which is preliminary data.</text>
</comment>
<dbReference type="PROSITE" id="PS00687">
    <property type="entry name" value="ALDEHYDE_DEHYDR_GLU"/>
    <property type="match status" value="1"/>
</dbReference>
<evidence type="ECO:0000259" key="4">
    <source>
        <dbReference type="Pfam" id="PF00171"/>
    </source>
</evidence>
<evidence type="ECO:0000256" key="1">
    <source>
        <dbReference type="ARBA" id="ARBA00023002"/>
    </source>
</evidence>
<name>A0ABU2DQY2_9MICC</name>
<evidence type="ECO:0000313" key="5">
    <source>
        <dbReference type="EMBL" id="MDR8018901.1"/>
    </source>
</evidence>
<dbReference type="RefSeq" id="WP_310547887.1">
    <property type="nucleotide sequence ID" value="NZ_JAVKGR010000003.1"/>
</dbReference>
<dbReference type="Gene3D" id="3.40.605.10">
    <property type="entry name" value="Aldehyde Dehydrogenase, Chain A, domain 1"/>
    <property type="match status" value="1"/>
</dbReference>
<dbReference type="Gene3D" id="3.40.309.10">
    <property type="entry name" value="Aldehyde Dehydrogenase, Chain A, domain 2"/>
    <property type="match status" value="1"/>
</dbReference>
<comment type="similarity">
    <text evidence="3">Belongs to the aldehyde dehydrogenase family.</text>
</comment>
<evidence type="ECO:0000256" key="3">
    <source>
        <dbReference type="RuleBase" id="RU003345"/>
    </source>
</evidence>
<feature type="active site" evidence="2">
    <location>
        <position position="249"/>
    </location>
</feature>
<dbReference type="InterPro" id="IPR029510">
    <property type="entry name" value="Ald_DH_CS_GLU"/>
</dbReference>
<organism evidence="5 6">
    <name type="scientific">Nesterenkonia aerolata</name>
    <dbReference type="NCBI Taxonomy" id="3074079"/>
    <lineage>
        <taxon>Bacteria</taxon>
        <taxon>Bacillati</taxon>
        <taxon>Actinomycetota</taxon>
        <taxon>Actinomycetes</taxon>
        <taxon>Micrococcales</taxon>
        <taxon>Micrococcaceae</taxon>
        <taxon>Nesterenkonia</taxon>
    </lineage>
</organism>
<dbReference type="GO" id="GO:0019145">
    <property type="term" value="F:aminobutyraldehyde dehydrogenase (NAD+) activity"/>
    <property type="evidence" value="ECO:0007669"/>
    <property type="project" value="UniProtKB-EC"/>
</dbReference>
<dbReference type="InterPro" id="IPR016160">
    <property type="entry name" value="Ald_DH_CS_CYS"/>
</dbReference>
<dbReference type="EMBL" id="JAVKGR010000003">
    <property type="protein sequence ID" value="MDR8018901.1"/>
    <property type="molecule type" value="Genomic_DNA"/>
</dbReference>
<dbReference type="InterPro" id="IPR016161">
    <property type="entry name" value="Ald_DH/histidinol_DH"/>
</dbReference>
<sequence>MATEQMNNVIDGEAVPAHHGKRYEVYAPHTGEIYAEAPLSDAEDIDRAYSAAARAFPAWRRTTAQQRGEALLKIAEALEARSEEFVRVESQDTGKPEHLTAAEEMPPNIDHLRFFAGAGRLLEGRAAGEYMADHTSYIRREPVGVVGQVTPWNYPLPMLLWKVAPALAGGNTVVLKPSDTTPASSTLFAELCQEFLPPGVFNVVCGDRDTGRALVGHDRPDMVAITGSVRAGREVAGAAADDLKRVHLELGGKAPVIVYDDADVAAAAEGIAAAGFFNAGQDCTAATRVLVAESIREEFTQALVAAAQRTRVGGPEDEAADYGAINNPEHLAKIVDAVDSRPSHVQLLTGGHTVGDRGWFYAPTVLSGLRQDDDLIQHEVFGPVITVQSFEAEAQALQLANDVVYGLASSVWTTDHGRAMRASRDLDFGCVWINTHIPYLSEMPHGGFGHSGYGKDLSMYGLEDYTRIKHVMSYIGEQQ</sequence>
<dbReference type="PROSITE" id="PS00070">
    <property type="entry name" value="ALDEHYDE_DEHYDR_CYS"/>
    <property type="match status" value="1"/>
</dbReference>
<dbReference type="NCBIfam" id="NF010000">
    <property type="entry name" value="PRK13473.1"/>
    <property type="match status" value="1"/>
</dbReference>